<dbReference type="SUPFAM" id="SSF48371">
    <property type="entry name" value="ARM repeat"/>
    <property type="match status" value="1"/>
</dbReference>
<evidence type="ECO:0000256" key="2">
    <source>
        <dbReference type="ARBA" id="ARBA00004574"/>
    </source>
</evidence>
<comment type="catalytic activity">
    <reaction evidence="19">
        <text>L-seryl-[protein] + ATP = O-phospho-L-seryl-[protein] + ADP + H(+)</text>
        <dbReference type="Rhea" id="RHEA:17989"/>
        <dbReference type="Rhea" id="RHEA-COMP:9863"/>
        <dbReference type="Rhea" id="RHEA-COMP:11604"/>
        <dbReference type="ChEBI" id="CHEBI:15378"/>
        <dbReference type="ChEBI" id="CHEBI:29999"/>
        <dbReference type="ChEBI" id="CHEBI:30616"/>
        <dbReference type="ChEBI" id="CHEBI:83421"/>
        <dbReference type="ChEBI" id="CHEBI:456216"/>
        <dbReference type="EC" id="2.7.11.1"/>
    </reaction>
</comment>
<dbReference type="InterPro" id="IPR036940">
    <property type="entry name" value="PI3/4_kinase_cat_sf"/>
</dbReference>
<feature type="region of interest" description="Disordered" evidence="21">
    <location>
        <begin position="2827"/>
        <end position="2854"/>
    </location>
</feature>
<keyword evidence="12 20" id="KW-0418">Kinase</keyword>
<dbReference type="HOGENOM" id="CLU_000178_8_2_1"/>
<organism evidence="25 26">
    <name type="scientific">Paracoccidioides lutzii (strain ATCC MYA-826 / Pb01)</name>
    <name type="common">Paracoccidioides brasiliensis</name>
    <dbReference type="NCBI Taxonomy" id="502779"/>
    <lineage>
        <taxon>Eukaryota</taxon>
        <taxon>Fungi</taxon>
        <taxon>Dikarya</taxon>
        <taxon>Ascomycota</taxon>
        <taxon>Pezizomycotina</taxon>
        <taxon>Eurotiomycetes</taxon>
        <taxon>Eurotiomycetidae</taxon>
        <taxon>Onygenales</taxon>
        <taxon>Ajellomycetaceae</taxon>
        <taxon>Paracoccidioides</taxon>
    </lineage>
</organism>
<evidence type="ECO:0000256" key="19">
    <source>
        <dbReference type="ARBA" id="ARBA00048679"/>
    </source>
</evidence>
<evidence type="ECO:0000256" key="7">
    <source>
        <dbReference type="ARBA" id="ARBA00022454"/>
    </source>
</evidence>
<evidence type="ECO:0000256" key="6">
    <source>
        <dbReference type="ARBA" id="ARBA00014619"/>
    </source>
</evidence>
<keyword evidence="26" id="KW-1185">Reference proteome</keyword>
<dbReference type="Gene3D" id="1.10.1070.11">
    <property type="entry name" value="Phosphatidylinositol 3-/4-kinase, catalytic domain"/>
    <property type="match status" value="1"/>
</dbReference>
<evidence type="ECO:0000256" key="8">
    <source>
        <dbReference type="ARBA" id="ARBA00022527"/>
    </source>
</evidence>
<comment type="catalytic activity">
    <reaction evidence="18 20">
        <text>L-threonyl-[protein] + ATP = O-phospho-L-threonyl-[protein] + ADP + H(+)</text>
        <dbReference type="Rhea" id="RHEA:46608"/>
        <dbReference type="Rhea" id="RHEA-COMP:11060"/>
        <dbReference type="Rhea" id="RHEA-COMP:11605"/>
        <dbReference type="ChEBI" id="CHEBI:15378"/>
        <dbReference type="ChEBI" id="CHEBI:30013"/>
        <dbReference type="ChEBI" id="CHEBI:30616"/>
        <dbReference type="ChEBI" id="CHEBI:61977"/>
        <dbReference type="ChEBI" id="CHEBI:456216"/>
        <dbReference type="EC" id="2.7.11.1"/>
    </reaction>
</comment>
<evidence type="ECO:0000313" key="25">
    <source>
        <dbReference type="EMBL" id="EEH40477.2"/>
    </source>
</evidence>
<protein>
    <recommendedName>
        <fullName evidence="6 20">Serine/threonine-protein kinase Tel1</fullName>
        <ecNumber evidence="5 20">2.7.11.1</ecNumber>
    </recommendedName>
</protein>
<evidence type="ECO:0000256" key="9">
    <source>
        <dbReference type="ARBA" id="ARBA00022679"/>
    </source>
</evidence>
<dbReference type="EMBL" id="KN293996">
    <property type="protein sequence ID" value="EEH40477.2"/>
    <property type="molecule type" value="Genomic_DNA"/>
</dbReference>
<feature type="domain" description="FATC" evidence="24">
    <location>
        <begin position="2867"/>
        <end position="2905"/>
    </location>
</feature>
<evidence type="ECO:0000256" key="11">
    <source>
        <dbReference type="ARBA" id="ARBA00022763"/>
    </source>
</evidence>
<dbReference type="GO" id="GO:0005524">
    <property type="term" value="F:ATP binding"/>
    <property type="evidence" value="ECO:0007669"/>
    <property type="project" value="UniProtKB-KW"/>
</dbReference>
<evidence type="ECO:0000256" key="16">
    <source>
        <dbReference type="ARBA" id="ARBA00023242"/>
    </source>
</evidence>
<evidence type="ECO:0000259" key="23">
    <source>
        <dbReference type="PROSITE" id="PS51189"/>
    </source>
</evidence>
<dbReference type="SUPFAM" id="SSF56112">
    <property type="entry name" value="Protein kinase-like (PK-like)"/>
    <property type="match status" value="1"/>
</dbReference>
<feature type="compositionally biased region" description="Basic and acidic residues" evidence="21">
    <location>
        <begin position="853"/>
        <end position="869"/>
    </location>
</feature>
<dbReference type="OrthoDB" id="381190at2759"/>
<evidence type="ECO:0000256" key="5">
    <source>
        <dbReference type="ARBA" id="ARBA00012513"/>
    </source>
</evidence>
<dbReference type="PANTHER" id="PTHR37079">
    <property type="entry name" value="SERINE/THREONINE-PROTEIN KINASE ATM"/>
    <property type="match status" value="1"/>
</dbReference>
<dbReference type="GO" id="GO:0000781">
    <property type="term" value="C:chromosome, telomeric region"/>
    <property type="evidence" value="ECO:0007669"/>
    <property type="project" value="UniProtKB-SubCell"/>
</dbReference>
<proteinExistence type="inferred from homology"/>
<evidence type="ECO:0000256" key="20">
    <source>
        <dbReference type="RuleBase" id="RU365027"/>
    </source>
</evidence>
<evidence type="ECO:0000256" key="18">
    <source>
        <dbReference type="ARBA" id="ARBA00047899"/>
    </source>
</evidence>
<dbReference type="PANTHER" id="PTHR37079:SF4">
    <property type="entry name" value="SERINE_THREONINE-PROTEIN KINASE ATM"/>
    <property type="match status" value="1"/>
</dbReference>
<dbReference type="InterPro" id="IPR000403">
    <property type="entry name" value="PI3/4_kinase_cat_dom"/>
</dbReference>
<keyword evidence="7 20" id="KW-0158">Chromosome</keyword>
<comment type="subcellular location">
    <subcellularLocation>
        <location evidence="2 20">Chromosome</location>
        <location evidence="2 20">Telomere</location>
    </subcellularLocation>
    <subcellularLocation>
        <location evidence="1 20">Nucleus</location>
    </subcellularLocation>
</comment>
<evidence type="ECO:0000259" key="22">
    <source>
        <dbReference type="PROSITE" id="PS50290"/>
    </source>
</evidence>
<dbReference type="GO" id="GO:0004674">
    <property type="term" value="F:protein serine/threonine kinase activity"/>
    <property type="evidence" value="ECO:0007669"/>
    <property type="project" value="UniProtKB-KW"/>
</dbReference>
<dbReference type="PROSITE" id="PS50290">
    <property type="entry name" value="PI3_4_KINASE_3"/>
    <property type="match status" value="1"/>
</dbReference>
<reference evidence="25 26" key="1">
    <citation type="journal article" date="2011" name="PLoS Genet.">
        <title>Comparative genomic analysis of human fungal pathogens causing paracoccidioidomycosis.</title>
        <authorList>
            <person name="Desjardins C.A."/>
            <person name="Champion M.D."/>
            <person name="Holder J.W."/>
            <person name="Muszewska A."/>
            <person name="Goldberg J."/>
            <person name="Bailao A.M."/>
            <person name="Brigido M.M."/>
            <person name="Ferreira M.E."/>
            <person name="Garcia A.M."/>
            <person name="Grynberg M."/>
            <person name="Gujja S."/>
            <person name="Heiman D.I."/>
            <person name="Henn M.R."/>
            <person name="Kodira C.D."/>
            <person name="Leon-Narvaez H."/>
            <person name="Longo L.V."/>
            <person name="Ma L.J."/>
            <person name="Malavazi I."/>
            <person name="Matsuo A.L."/>
            <person name="Morais F.V."/>
            <person name="Pereira M."/>
            <person name="Rodriguez-Brito S."/>
            <person name="Sakthikumar S."/>
            <person name="Salem-Izacc S.M."/>
            <person name="Sykes S.M."/>
            <person name="Teixeira M.M."/>
            <person name="Vallejo M.C."/>
            <person name="Walter M.E."/>
            <person name="Yandava C."/>
            <person name="Young S."/>
            <person name="Zeng Q."/>
            <person name="Zucker J."/>
            <person name="Felipe M.S."/>
            <person name="Goldman G.H."/>
            <person name="Haas B.J."/>
            <person name="McEwen J.G."/>
            <person name="Nino-Vega G."/>
            <person name="Puccia R."/>
            <person name="San-Blas G."/>
            <person name="Soares C.M."/>
            <person name="Birren B.W."/>
            <person name="Cuomo C.A."/>
        </authorList>
    </citation>
    <scope>NUCLEOTIDE SEQUENCE [LARGE SCALE GENOMIC DNA]</scope>
    <source>
        <strain evidence="26">ATCC MYA-826 / Pb01</strain>
    </source>
</reference>
<dbReference type="GO" id="GO:0035556">
    <property type="term" value="P:intracellular signal transduction"/>
    <property type="evidence" value="ECO:0007669"/>
    <property type="project" value="UniProtKB-ARBA"/>
</dbReference>
<feature type="domain" description="FAT" evidence="23">
    <location>
        <begin position="1841"/>
        <end position="2441"/>
    </location>
</feature>
<feature type="region of interest" description="Disordered" evidence="21">
    <location>
        <begin position="178"/>
        <end position="216"/>
    </location>
</feature>
<name>C1GV59_PARBA</name>
<evidence type="ECO:0000256" key="1">
    <source>
        <dbReference type="ARBA" id="ARBA00004123"/>
    </source>
</evidence>
<keyword evidence="10 20" id="KW-0547">Nucleotide-binding</keyword>
<evidence type="ECO:0000256" key="15">
    <source>
        <dbReference type="ARBA" id="ARBA00022895"/>
    </source>
</evidence>
<evidence type="ECO:0000313" key="26">
    <source>
        <dbReference type="Proteomes" id="UP000002059"/>
    </source>
</evidence>
<evidence type="ECO:0000256" key="10">
    <source>
        <dbReference type="ARBA" id="ARBA00022741"/>
    </source>
</evidence>
<dbReference type="RefSeq" id="XP_015701717.1">
    <property type="nucleotide sequence ID" value="XM_015844669.1"/>
</dbReference>
<evidence type="ECO:0000256" key="17">
    <source>
        <dbReference type="ARBA" id="ARBA00025079"/>
    </source>
</evidence>
<gene>
    <name evidence="25" type="ORF">PAAG_02532</name>
</gene>
<evidence type="ECO:0000256" key="21">
    <source>
        <dbReference type="SAM" id="MobiDB-lite"/>
    </source>
</evidence>
<dbReference type="VEuPathDB" id="FungiDB:PAAG_02532"/>
<dbReference type="PROSITE" id="PS00915">
    <property type="entry name" value="PI3_4_KINASE_1"/>
    <property type="match status" value="1"/>
</dbReference>
<dbReference type="InterPro" id="IPR018936">
    <property type="entry name" value="PI3/4_kinase_CS"/>
</dbReference>
<evidence type="ECO:0000256" key="3">
    <source>
        <dbReference type="ARBA" id="ARBA00010769"/>
    </source>
</evidence>
<dbReference type="EC" id="2.7.11.1" evidence="5 20"/>
<dbReference type="InterPro" id="IPR011009">
    <property type="entry name" value="Kinase-like_dom_sf"/>
</dbReference>
<dbReference type="GO" id="GO:0005634">
    <property type="term" value="C:nucleus"/>
    <property type="evidence" value="ECO:0007669"/>
    <property type="project" value="UniProtKB-SubCell"/>
</dbReference>
<dbReference type="OMA" id="HACSVIR"/>
<dbReference type="STRING" id="502779.C1GV59"/>
<dbReference type="InterPro" id="IPR014009">
    <property type="entry name" value="PIK_FAT"/>
</dbReference>
<keyword evidence="13 20" id="KW-0067">ATP-binding</keyword>
<keyword evidence="9 20" id="KW-0808">Transferase</keyword>
<keyword evidence="8 20" id="KW-0723">Serine/threonine-protein kinase</keyword>
<dbReference type="SMART" id="SM01343">
    <property type="entry name" value="FATC"/>
    <property type="match status" value="1"/>
</dbReference>
<sequence length="3004" mass="339873">MKEVSLEDALEAIRSDKQKDRTDGLEDLKHILLQSRQTPKLNNLGDKEYHKIFEALFRFISIEKSFYKRTKSSISKSTSASRLTSCASALRTTVELGVQRIRLKTVTALLYHITDALPNPEEALWEPLSGDYIKILRITLQYAPHVEHLSKDDWRHLVDFCLRAIGVIEPSQGHQLSIRSRSRLPSESLDEPSSRANSVEPSSFRRSRNSRSDATGNNEELETCIQLLCSCPISPVLDNAGKLLNGLVDYLLSLNSISRAPYAAFSALNAVLSKSVTDDITLVRDILLDVIPIIKRFWRTKSAALRDEMLITLMLGRPVFLQIGLSYPPDSFVELLQGLLERICQEYMRQPEKDLMQVDDLVFSFDTIPRPLGIRTMAPRLGVPRSEQNWTTLQVIANLSTILDKICHTLDEDSQAVGRPNKKLHLLSRLSDIVREASTSTGLTRICALQLLPFVLLDWEPGVDELLSTLEQLTVNILDENGSSASWTMIAIASIASCSAATSPQLRPLWTQVWDLASRTLASPTTSRASCHLMTAILHFKLLDYSSIVDTIELMTSSIDLNGPAGLTDSALVMWATMVEFRTKINPAQNQDMSKQICAWIRNNWNMTDRIHTMQVATYARPLDLLNLLMSCTGRSFQFAYPALPGPLCRISKHFFNLHHDYELIEYLLLIKNQGRSNETATDTGSPPSVGSSVRQHPNDQVVLELLQTKIDSFNEIWTQLCNDKRQHVTVDIIQILVSLCLTSTIFAELLPIPVSFRCQSLQKSTEKLWTSFCGYFAKKEVEFLHACLDILSPIILPLKLSLDTKDPVLNAVHRMTPGLVSVFDHHRKAERDLSHSTTELMDLDIQFSSQESHTRENDLAPKFDREDTPTYGDQNSIRRATATHLFILHHFDEAKKNLEVPTNETLVSYITSLDEVDILACRTNLAVLLGSWPNISRSDACILLEFFGEKCLQSYGLERCEGTLSLCINLMISFVDLWTAEEDDELFESASDLYDWFTGVIVRKKLASSRVLIRIARLMESVLRTNPLFGRENSRLSPRTSLLKILYDGDLTVKFHLSKIIPSMFDRFILKEYDVIFDDILESLPHDPDWNEGIALRLYLLAQLASKWHTLLRRGIYHIFEAPGQLPKSSPYAKACLKEVANSLGLNNAKEIFKLFAPQMIYTWLETESLGSIPFTIFGYETFNELLIDVKDEVVAQIVMRGKDDEMAGVSSYLSVPFPELLEESFYKAEAYCIARDISIPPSQDSQPKGTESRIKKLLGPEKFVSLLERFFPETVAVFFKCVDQTEQIERGFEKRPPFKFALDIWRDIGERSSSSAALPASQQPSFRARYLLDEFEFLCARSGYDLETMWTPALVCFVARTLIESIHPSLGSLHACSVIRKLKILICIAGPVVLEEYPLEMLLHFLRSFLSDFHCSGDAIGLFWYLIDKGRSYLLENPSFMAGLGVSTLVSLRGFLSSSQKSTAQETHFHSLLSNAQMFYDWFAKFLNEYISPKLSRESEKSFRNLVGSSQRIQLAGNASKGTYEGELMAGLLQDSASGKGLLSAPATDLIFSLVCNDFQRPNNFRDDILGDDKIAAENAITVWKSIQHQDHSSGYRLWAARALGRAYASTGVIDGSMLKETRSISFDDIPECIRFTSKFSIIRMLCDSLFSNSRKDIGLAEQALQTIFTRLPSDPNLGECAAAIPPSMMKALTWTPYICPDLSLTASQRTQFNHDIRWIPDVPVDEWARAVTLCLTNKEAADPIMGALPKVLFEIPSLAVKLLPCVVHDVLVSEYEDRQSTRQAISEVFRQAFRDVRETVFPHIRLIIHCILYLRHQKIPHESTMNQRDAWLEIDYLEAANAATQCQMYKTALLFVEIHFSRTPSTRRSAISKSSDSLLLLHDIFKNIEDPDLFYGIQQSASLDSVLENVQHESAGLKNLTFQSANYETDMKLSNSIGEVNALGVIKALNSTNFQGVASAMFVAPSGIGKRAEVFESMLSTSLYLQQWDIPLPSTTASANGNVFKVLQSLNSSDNKMQVVRTLDNCISEILSRLLEENQSKVELRTMMRALGVLTEVDEVLSSQTPEELQDEWERMLSRSSWLKFESFCDVNLILSSHEALFSSIKRKPHLRSMLGLSSRDAQLLEVKAIRESLKISREHDEHQASLKSAMSLSKLIQPCADLGVFIDAAATFDLANVLWDQGEMTTSIQILQQLNEQKDLPKQSIPVNKAEVLASLGHHVAEARLQKPDTIIQEYLVPAMKELKGNFEGDEAGRVFHEFASFCDQQLQNPDGLEDFRRIEQIRHRKEKEVMDLEQMMKSAGGKERDQLRIHRIKAKQWFELDDNEYQRLKKSRVSFLRQCLENYLLSLRASDMFKNDVLRCCALWLDNSESEAANEAVAKYISTVPSRKFAPLMNQLSSRLLDVEDNFQPLLSELIFRICVEHPYHGMYQMFSSSKSKVGKDLMSNSRYRAANILVDRLKNDPKVQSTWITLHNTNISYVRFAMDKLDDGLKSGSKVALRKSVTGQRLEQDIRRQHIPPPTMKIDLRVDCDYTHVPRIEKYLPEFTVASGVSAPKIVTAIASDGLKYKQLFKGGNDDLRQDSIMEQVFEQVSNLLRDHRATQQRNLGIRTYKVLPLTANAGIIEFVQNTIPLHDYLMPAHQRHYPKDMKPNACRKNINDAQPRTLEYRVKIFRQVTDHFHPVMKFFFMEKFKEPDDWFSKRLAYTRSTAAISMLGHVLGLGDRHGHNILLDEKTGEVVHIDLGVAFEQGRVLPIPEMVPFRLTRDLVDGMGITKTEGVFRRCCEFTLEALRQESYSIMTILDVLRYDPLYSWSLSPLRIKKMQDTQEAAGGADQASEGGKSKNPNEPSEADRALTVVAKKLGKTLSVAATVNELIQQATDERNLAVLYSGKPISRGSSGTDRADHQFKISSHLTTHPPQHAIMPPIRNKNTSNSLWREGRFELVINALEKQEISSIHEAAHVCNMSSSTLNYQLNGWTSRMNLHSNSTELTQVEENRLVE</sequence>
<dbReference type="Pfam" id="PF11640">
    <property type="entry name" value="TAN"/>
    <property type="match status" value="1"/>
</dbReference>
<keyword evidence="15 20" id="KW-0779">Telomere</keyword>
<keyword evidence="14 20" id="KW-0156">Chromatin regulator</keyword>
<dbReference type="GO" id="GO:0006281">
    <property type="term" value="P:DNA repair"/>
    <property type="evidence" value="ECO:0007669"/>
    <property type="project" value="InterPro"/>
</dbReference>
<dbReference type="KEGG" id="pbl:PAAG_02532"/>
<dbReference type="SMART" id="SM01342">
    <property type="entry name" value="TAN"/>
    <property type="match status" value="1"/>
</dbReference>
<dbReference type="InterPro" id="IPR016024">
    <property type="entry name" value="ARM-type_fold"/>
</dbReference>
<dbReference type="PROSITE" id="PS51190">
    <property type="entry name" value="FATC"/>
    <property type="match status" value="1"/>
</dbReference>
<evidence type="ECO:0000256" key="4">
    <source>
        <dbReference type="ARBA" id="ARBA00011370"/>
    </source>
</evidence>
<evidence type="ECO:0000256" key="14">
    <source>
        <dbReference type="ARBA" id="ARBA00022853"/>
    </source>
</evidence>
<evidence type="ECO:0000256" key="12">
    <source>
        <dbReference type="ARBA" id="ARBA00022777"/>
    </source>
</evidence>
<dbReference type="GO" id="GO:0106310">
    <property type="term" value="F:protein serine kinase activity"/>
    <property type="evidence" value="ECO:0007669"/>
    <property type="project" value="RHEA"/>
</dbReference>
<dbReference type="Proteomes" id="UP000002059">
    <property type="component" value="Partially assembled WGS sequence"/>
</dbReference>
<dbReference type="Pfam" id="PF02260">
    <property type="entry name" value="FATC"/>
    <property type="match status" value="1"/>
</dbReference>
<feature type="domain" description="PI3K/PI4K catalytic" evidence="22">
    <location>
        <begin position="2545"/>
        <end position="2856"/>
    </location>
</feature>
<dbReference type="InterPro" id="IPR038980">
    <property type="entry name" value="ATM_plant"/>
</dbReference>
<dbReference type="InterPro" id="IPR003152">
    <property type="entry name" value="FATC_dom"/>
</dbReference>
<evidence type="ECO:0000259" key="24">
    <source>
        <dbReference type="PROSITE" id="PS51190"/>
    </source>
</evidence>
<dbReference type="InterPro" id="IPR021668">
    <property type="entry name" value="TAN"/>
</dbReference>
<dbReference type="Gene3D" id="3.30.1010.10">
    <property type="entry name" value="Phosphatidylinositol 3-kinase Catalytic Subunit, Chain A, domain 4"/>
    <property type="match status" value="1"/>
</dbReference>
<dbReference type="GeneID" id="9099145"/>
<dbReference type="SMART" id="SM00146">
    <property type="entry name" value="PI3Kc"/>
    <property type="match status" value="1"/>
</dbReference>
<dbReference type="GO" id="GO:0006325">
    <property type="term" value="P:chromatin organization"/>
    <property type="evidence" value="ECO:0007669"/>
    <property type="project" value="UniProtKB-KW"/>
</dbReference>
<dbReference type="eggNOG" id="KOG0892">
    <property type="taxonomic scope" value="Eukaryota"/>
</dbReference>
<dbReference type="PROSITE" id="PS51189">
    <property type="entry name" value="FAT"/>
    <property type="match status" value="1"/>
</dbReference>
<dbReference type="InterPro" id="IPR044107">
    <property type="entry name" value="PIKKc_ATM"/>
</dbReference>
<dbReference type="FunFam" id="3.30.1010.10:FF:000019">
    <property type="entry name" value="Serine/threonine-protein kinase Tel1"/>
    <property type="match status" value="1"/>
</dbReference>
<keyword evidence="11 20" id="KW-0227">DNA damage</keyword>
<feature type="region of interest" description="Disordered" evidence="21">
    <location>
        <begin position="852"/>
        <end position="872"/>
    </location>
</feature>
<dbReference type="Pfam" id="PF00454">
    <property type="entry name" value="PI3_PI4_kinase"/>
    <property type="match status" value="1"/>
</dbReference>
<evidence type="ECO:0000256" key="13">
    <source>
        <dbReference type="ARBA" id="ARBA00022840"/>
    </source>
</evidence>
<dbReference type="PROSITE" id="PS00916">
    <property type="entry name" value="PI3_4_KINASE_2"/>
    <property type="match status" value="1"/>
</dbReference>
<comment type="function">
    <text evidence="17 20">Serine/threonine protein kinase which activates checkpoint signaling upon genotoxic stresses such as ionizing radiation (IR), ultraviolet light (UV), or DNA replication stalling, thereby acting as a DNA damage sensor. Recognizes the substrate consensus sequence [ST]-Q. Phosphorylates histone H2A to form H2AS128ph (gamma-H2A) at sites of DNA damage, involved in the regulation of DNA damage response mechanism. Required for the control of telomere length and genome stability.</text>
</comment>
<comment type="similarity">
    <text evidence="3 20">Belongs to the PI3/PI4-kinase family. ATM subfamily.</text>
</comment>
<dbReference type="CDD" id="cd05171">
    <property type="entry name" value="PIKKc_ATM"/>
    <property type="match status" value="1"/>
</dbReference>
<accession>C1GV59</accession>
<keyword evidence="16 20" id="KW-0539">Nucleus</keyword>
<comment type="subunit">
    <text evidence="4">Associates with DNA double-strand breaks.</text>
</comment>